<dbReference type="AlphaFoldDB" id="A0A6L2LVX1"/>
<proteinExistence type="predicted"/>
<dbReference type="InterPro" id="IPR012677">
    <property type="entry name" value="Nucleotide-bd_a/b_plait_sf"/>
</dbReference>
<comment type="caution">
    <text evidence="1">The sequence shown here is derived from an EMBL/GenBank/DDBJ whole genome shotgun (WGS) entry which is preliminary data.</text>
</comment>
<accession>A0A6L2LVX1</accession>
<dbReference type="EMBL" id="BKCJ010004995">
    <property type="protein sequence ID" value="GEU64295.1"/>
    <property type="molecule type" value="Genomic_DNA"/>
</dbReference>
<gene>
    <name evidence="1" type="ORF">Tci_036273</name>
</gene>
<name>A0A6L2LVX1_TANCI</name>
<dbReference type="CDD" id="cd00590">
    <property type="entry name" value="RRM_SF"/>
    <property type="match status" value="1"/>
</dbReference>
<reference evidence="1" key="1">
    <citation type="journal article" date="2019" name="Sci. Rep.">
        <title>Draft genome of Tanacetum cinerariifolium, the natural source of mosquito coil.</title>
        <authorList>
            <person name="Yamashiro T."/>
            <person name="Shiraishi A."/>
            <person name="Satake H."/>
            <person name="Nakayama K."/>
        </authorList>
    </citation>
    <scope>NUCLEOTIDE SEQUENCE</scope>
</reference>
<evidence type="ECO:0000313" key="1">
    <source>
        <dbReference type="EMBL" id="GEU64295.1"/>
    </source>
</evidence>
<dbReference type="SUPFAM" id="SSF54928">
    <property type="entry name" value="RNA-binding domain, RBD"/>
    <property type="match status" value="1"/>
</dbReference>
<dbReference type="InterPro" id="IPR035979">
    <property type="entry name" value="RBD_domain_sf"/>
</dbReference>
<dbReference type="Gene3D" id="3.30.70.330">
    <property type="match status" value="1"/>
</dbReference>
<dbReference type="GO" id="GO:0003676">
    <property type="term" value="F:nucleic acid binding"/>
    <property type="evidence" value="ECO:0007669"/>
    <property type="project" value="InterPro"/>
</dbReference>
<organism evidence="1">
    <name type="scientific">Tanacetum cinerariifolium</name>
    <name type="common">Dalmatian daisy</name>
    <name type="synonym">Chrysanthemum cinerariifolium</name>
    <dbReference type="NCBI Taxonomy" id="118510"/>
    <lineage>
        <taxon>Eukaryota</taxon>
        <taxon>Viridiplantae</taxon>
        <taxon>Streptophyta</taxon>
        <taxon>Embryophyta</taxon>
        <taxon>Tracheophyta</taxon>
        <taxon>Spermatophyta</taxon>
        <taxon>Magnoliopsida</taxon>
        <taxon>eudicotyledons</taxon>
        <taxon>Gunneridae</taxon>
        <taxon>Pentapetalae</taxon>
        <taxon>asterids</taxon>
        <taxon>campanulids</taxon>
        <taxon>Asterales</taxon>
        <taxon>Asteraceae</taxon>
        <taxon>Asteroideae</taxon>
        <taxon>Anthemideae</taxon>
        <taxon>Anthemidinae</taxon>
        <taxon>Tanacetum</taxon>
    </lineage>
</organism>
<protein>
    <submittedName>
        <fullName evidence="1">Putative nucleotide-binding alpha-beta plait domain-containing protein</fullName>
    </submittedName>
</protein>
<sequence>MDIKGKGTQEGKQRSPLFNMRSKHEGIYKVKQDEVKGDEKRKPGPRHNVVNFFFINFPPDWNKADLHGLFAKVEEIAYLYVARKVSKAGRKFRFACFSELVAYMLFKKRLNRIRIGNFNLRANIAMFENLIFDSKKGSKRNEWVFDVPSKLKQSPMVNLSSSLNHSVDESFVILSFSKLQSMNQYGRLSTPQIVN</sequence>